<dbReference type="InterPro" id="IPR032675">
    <property type="entry name" value="LRR_dom_sf"/>
</dbReference>
<proteinExistence type="predicted"/>
<sequence>MGGISKSTLDDAVSLKLRKKFDPDCKCSQKALISKDKRLEYAPSLRFPTVKVLGSPEKDGKALGSHLNLKLNVKRQHLMSLKGLKHLEITTAVDTNDTYKILFPGGVRKVRLESKNVKRMVSGAGRGSGSRKRLEELGLMSVTSLLLITPDDQFKTLKEVVLRDISGLENNLPKALFQMKSLQSLSIQYCEHVSLLPDFDMRSLEHLHLALPALIRLRSVQFLTLETFGCSDNYQLVLVRL</sequence>
<keyword evidence="2" id="KW-1185">Reference proteome</keyword>
<accession>A0ABD3HE96</accession>
<dbReference type="SUPFAM" id="SSF52058">
    <property type="entry name" value="L domain-like"/>
    <property type="match status" value="1"/>
</dbReference>
<dbReference type="EMBL" id="JBJQOH010000004">
    <property type="protein sequence ID" value="KAL3688346.1"/>
    <property type="molecule type" value="Genomic_DNA"/>
</dbReference>
<organism evidence="1 2">
    <name type="scientific">Riccia sorocarpa</name>
    <dbReference type="NCBI Taxonomy" id="122646"/>
    <lineage>
        <taxon>Eukaryota</taxon>
        <taxon>Viridiplantae</taxon>
        <taxon>Streptophyta</taxon>
        <taxon>Embryophyta</taxon>
        <taxon>Marchantiophyta</taxon>
        <taxon>Marchantiopsida</taxon>
        <taxon>Marchantiidae</taxon>
        <taxon>Marchantiales</taxon>
        <taxon>Ricciaceae</taxon>
        <taxon>Riccia</taxon>
    </lineage>
</organism>
<evidence type="ECO:0000313" key="1">
    <source>
        <dbReference type="EMBL" id="KAL3688346.1"/>
    </source>
</evidence>
<gene>
    <name evidence="1" type="ORF">R1sor_014655</name>
</gene>
<protein>
    <submittedName>
        <fullName evidence="1">Uncharacterized protein</fullName>
    </submittedName>
</protein>
<dbReference type="Proteomes" id="UP001633002">
    <property type="component" value="Unassembled WGS sequence"/>
</dbReference>
<reference evidence="1 2" key="1">
    <citation type="submission" date="2024-09" db="EMBL/GenBank/DDBJ databases">
        <title>Chromosome-scale assembly of Riccia sorocarpa.</title>
        <authorList>
            <person name="Paukszto L."/>
        </authorList>
    </citation>
    <scope>NUCLEOTIDE SEQUENCE [LARGE SCALE GENOMIC DNA]</scope>
    <source>
        <strain evidence="1">LP-2024</strain>
        <tissue evidence="1">Aerial parts of the thallus</tissue>
    </source>
</reference>
<comment type="caution">
    <text evidence="1">The sequence shown here is derived from an EMBL/GenBank/DDBJ whole genome shotgun (WGS) entry which is preliminary data.</text>
</comment>
<dbReference type="AlphaFoldDB" id="A0ABD3HE96"/>
<name>A0ABD3HE96_9MARC</name>
<evidence type="ECO:0000313" key="2">
    <source>
        <dbReference type="Proteomes" id="UP001633002"/>
    </source>
</evidence>
<dbReference type="Gene3D" id="3.80.10.10">
    <property type="entry name" value="Ribonuclease Inhibitor"/>
    <property type="match status" value="1"/>
</dbReference>